<dbReference type="SUPFAM" id="SSF143422">
    <property type="entry name" value="Transposase IS200-like"/>
    <property type="match status" value="1"/>
</dbReference>
<dbReference type="EMBL" id="CP015772">
    <property type="protein sequence ID" value="ANH83448.1"/>
    <property type="molecule type" value="Genomic_DNA"/>
</dbReference>
<keyword evidence="3" id="KW-1185">Reference proteome</keyword>
<dbReference type="SMART" id="SM01321">
    <property type="entry name" value="Y1_Tnp"/>
    <property type="match status" value="1"/>
</dbReference>
<accession>A0A1A9I6Z6</accession>
<dbReference type="Gene3D" id="3.30.70.1290">
    <property type="entry name" value="Transposase IS200-like"/>
    <property type="match status" value="1"/>
</dbReference>
<dbReference type="OrthoDB" id="9794403at2"/>
<evidence type="ECO:0000313" key="2">
    <source>
        <dbReference type="EMBL" id="ANH83448.1"/>
    </source>
</evidence>
<dbReference type="InterPro" id="IPR002686">
    <property type="entry name" value="Transposase_17"/>
</dbReference>
<dbReference type="GO" id="GO:0004803">
    <property type="term" value="F:transposase activity"/>
    <property type="evidence" value="ECO:0007669"/>
    <property type="project" value="InterPro"/>
</dbReference>
<organism evidence="2 3">
    <name type="scientific">Niabella ginsenosidivorans</name>
    <dbReference type="NCBI Taxonomy" id="1176587"/>
    <lineage>
        <taxon>Bacteria</taxon>
        <taxon>Pseudomonadati</taxon>
        <taxon>Bacteroidota</taxon>
        <taxon>Chitinophagia</taxon>
        <taxon>Chitinophagales</taxon>
        <taxon>Chitinophagaceae</taxon>
        <taxon>Niabella</taxon>
    </lineage>
</organism>
<proteinExistence type="predicted"/>
<dbReference type="PANTHER" id="PTHR36966">
    <property type="entry name" value="REP-ASSOCIATED TYROSINE TRANSPOSASE"/>
    <property type="match status" value="1"/>
</dbReference>
<dbReference type="Proteomes" id="UP000077667">
    <property type="component" value="Chromosome"/>
</dbReference>
<dbReference type="InterPro" id="IPR036515">
    <property type="entry name" value="Transposase_17_sf"/>
</dbReference>
<dbReference type="PANTHER" id="PTHR36966:SF1">
    <property type="entry name" value="REP-ASSOCIATED TYROSINE TRANSPOSASE"/>
    <property type="match status" value="1"/>
</dbReference>
<dbReference type="RefSeq" id="WP_067761011.1">
    <property type="nucleotide sequence ID" value="NZ_CP015772.1"/>
</dbReference>
<dbReference type="AlphaFoldDB" id="A0A1A9I6Z6"/>
<evidence type="ECO:0000313" key="3">
    <source>
        <dbReference type="Proteomes" id="UP000077667"/>
    </source>
</evidence>
<evidence type="ECO:0000259" key="1">
    <source>
        <dbReference type="SMART" id="SM01321"/>
    </source>
</evidence>
<name>A0A1A9I6Z6_9BACT</name>
<gene>
    <name evidence="2" type="ORF">A8C56_22915</name>
</gene>
<sequence length="175" mass="20342">MKHNRKSIRLKGYNYAQAGLYFITLCTHNRVHLFGQIINGEMVLNAGGRVAAKCWQDIPAHFPTAALHEYVVMPNHIHGIIELQSPSVGVQNFEPQQMGTENKFQHIIPQSIGSIVRGFKIGVTKWFRYENGFAQNAQIWQRNYYEHIIRNDAAYHRIANYILNNPAKWKDDRFY</sequence>
<feature type="domain" description="Transposase IS200-like" evidence="1">
    <location>
        <begin position="16"/>
        <end position="165"/>
    </location>
</feature>
<dbReference type="GO" id="GO:0006313">
    <property type="term" value="P:DNA transposition"/>
    <property type="evidence" value="ECO:0007669"/>
    <property type="project" value="InterPro"/>
</dbReference>
<reference evidence="2 3" key="1">
    <citation type="submission" date="2016-05" db="EMBL/GenBank/DDBJ databases">
        <title>Niabella ginsenosidivorans BS26 whole genome sequencing.</title>
        <authorList>
            <person name="Im W.T."/>
            <person name="Siddiqi M.Z."/>
        </authorList>
    </citation>
    <scope>NUCLEOTIDE SEQUENCE [LARGE SCALE GENOMIC DNA]</scope>
    <source>
        <strain evidence="2 3">BS26</strain>
    </source>
</reference>
<dbReference type="GO" id="GO:0043565">
    <property type="term" value="F:sequence-specific DNA binding"/>
    <property type="evidence" value="ECO:0007669"/>
    <property type="project" value="TreeGrafter"/>
</dbReference>
<dbReference type="InterPro" id="IPR052715">
    <property type="entry name" value="RAYT_transposase"/>
</dbReference>
<dbReference type="KEGG" id="nia:A8C56_22915"/>
<protein>
    <recommendedName>
        <fullName evidence="1">Transposase IS200-like domain-containing protein</fullName>
    </recommendedName>
</protein>